<accession>A0A3D4ZAF6</accession>
<evidence type="ECO:0000313" key="3">
    <source>
        <dbReference type="EMBL" id="RGU56261.1"/>
    </source>
</evidence>
<evidence type="ECO:0000313" key="7">
    <source>
        <dbReference type="Proteomes" id="UP000284243"/>
    </source>
</evidence>
<dbReference type="GeneID" id="61275977"/>
<organism evidence="3 7">
    <name type="scientific">Odoribacter splanchnicus</name>
    <dbReference type="NCBI Taxonomy" id="28118"/>
    <lineage>
        <taxon>Bacteria</taxon>
        <taxon>Pseudomonadati</taxon>
        <taxon>Bacteroidota</taxon>
        <taxon>Bacteroidia</taxon>
        <taxon>Bacteroidales</taxon>
        <taxon>Odoribacteraceae</taxon>
        <taxon>Odoribacter</taxon>
    </lineage>
</organism>
<sequence>MIGVYIVGEDDVTRHVIYRILSYCGAGRFTVLMELPARGGEIKNKIPNFNQLAMKFPVILLTDLDADNCAPELKRKLLGGLEQAENLVFNVAVDEAEAWLMADRDGFAKYISVDVDQLPCAGLQKQGGAKACMEMQFSCKSSYFLTHILIRESSDQTLKKQLMAKGKASKGREYNTAILPFINECWDIESAMRNSDSLCRMVGRIKALL</sequence>
<evidence type="ECO:0000313" key="5">
    <source>
        <dbReference type="EMBL" id="RGY09838.1"/>
    </source>
</evidence>
<evidence type="ECO:0000313" key="1">
    <source>
        <dbReference type="EMBL" id="MCG4958377.1"/>
    </source>
</evidence>
<dbReference type="Proteomes" id="UP000283426">
    <property type="component" value="Unassembled WGS sequence"/>
</dbReference>
<comment type="caution">
    <text evidence="3">The sequence shown here is derived from an EMBL/GenBank/DDBJ whole genome shotgun (WGS) entry which is preliminary data.</text>
</comment>
<evidence type="ECO:0000313" key="2">
    <source>
        <dbReference type="EMBL" id="MDB9222081.1"/>
    </source>
</evidence>
<dbReference type="Proteomes" id="UP001212263">
    <property type="component" value="Unassembled WGS sequence"/>
</dbReference>
<dbReference type="EMBL" id="QRYC01000011">
    <property type="protein sequence ID" value="RGU56261.1"/>
    <property type="molecule type" value="Genomic_DNA"/>
</dbReference>
<dbReference type="EMBL" id="JAQMRD010000003">
    <property type="protein sequence ID" value="MDB9222081.1"/>
    <property type="molecule type" value="Genomic_DNA"/>
</dbReference>
<dbReference type="AlphaFoldDB" id="A0A3D4ZAF6"/>
<gene>
    <name evidence="4" type="ORF">DWW24_02480</name>
    <name evidence="3" type="ORF">DWW57_09600</name>
    <name evidence="5" type="ORF">DXA53_00645</name>
    <name evidence="1" type="ORF">L0P03_00710</name>
    <name evidence="2" type="ORF">PN645_03565</name>
</gene>
<dbReference type="EMBL" id="JAKNDN010000001">
    <property type="protein sequence ID" value="MCG4958377.1"/>
    <property type="molecule type" value="Genomic_DNA"/>
</dbReference>
<dbReference type="Proteomes" id="UP000284243">
    <property type="component" value="Unassembled WGS sequence"/>
</dbReference>
<evidence type="ECO:0000313" key="4">
    <source>
        <dbReference type="EMBL" id="RGV30003.1"/>
    </source>
</evidence>
<name>A0A3D4ZAF6_9BACT</name>
<dbReference type="Proteomes" id="UP000284434">
    <property type="component" value="Unassembled WGS sequence"/>
</dbReference>
<dbReference type="Proteomes" id="UP001199750">
    <property type="component" value="Unassembled WGS sequence"/>
</dbReference>
<proteinExistence type="predicted"/>
<dbReference type="RefSeq" id="WP_013612926.1">
    <property type="nucleotide sequence ID" value="NZ_JABWDG010000010.1"/>
</dbReference>
<protein>
    <submittedName>
        <fullName evidence="1">DUF4276 family protein</fullName>
    </submittedName>
</protein>
<dbReference type="EMBL" id="QRYW01000004">
    <property type="protein sequence ID" value="RGV30003.1"/>
    <property type="molecule type" value="Genomic_DNA"/>
</dbReference>
<reference evidence="6 7" key="1">
    <citation type="submission" date="2018-08" db="EMBL/GenBank/DDBJ databases">
        <title>A genome reference for cultivated species of the human gut microbiota.</title>
        <authorList>
            <person name="Zou Y."/>
            <person name="Xue W."/>
            <person name="Luo G."/>
        </authorList>
    </citation>
    <scope>NUCLEOTIDE SEQUENCE [LARGE SCALE GENOMIC DNA]</scope>
    <source>
        <strain evidence="4 6">AF14-6AC</strain>
        <strain evidence="3 7">AF16-14</strain>
        <strain evidence="5 8">OF03-11</strain>
    </source>
</reference>
<reference evidence="1" key="2">
    <citation type="submission" date="2022-01" db="EMBL/GenBank/DDBJ databases">
        <title>Collection of gut derived symbiotic bacterial strains cultured from healthy donors.</title>
        <authorList>
            <person name="Lin H."/>
            <person name="Kohout C."/>
            <person name="Waligurski E."/>
            <person name="Pamer E.G."/>
        </authorList>
    </citation>
    <scope>NUCLEOTIDE SEQUENCE</scope>
    <source>
        <strain evidence="1">DFI.1.149</strain>
    </source>
</reference>
<evidence type="ECO:0000313" key="8">
    <source>
        <dbReference type="Proteomes" id="UP000284434"/>
    </source>
</evidence>
<evidence type="ECO:0000313" key="6">
    <source>
        <dbReference type="Proteomes" id="UP000283426"/>
    </source>
</evidence>
<reference evidence="2" key="3">
    <citation type="submission" date="2023-01" db="EMBL/GenBank/DDBJ databases">
        <title>Human gut microbiome strain richness.</title>
        <authorList>
            <person name="Chen-Liaw A."/>
        </authorList>
    </citation>
    <scope>NUCLEOTIDE SEQUENCE</scope>
    <source>
        <strain evidence="2">RTP21484st1_B7_RTP21484_190118</strain>
    </source>
</reference>
<dbReference type="EMBL" id="QSCO01000001">
    <property type="protein sequence ID" value="RGY09838.1"/>
    <property type="molecule type" value="Genomic_DNA"/>
</dbReference>